<dbReference type="PANTHER" id="PTHR32089:SF112">
    <property type="entry name" value="LYSOZYME-LIKE PROTEIN-RELATED"/>
    <property type="match status" value="1"/>
</dbReference>
<evidence type="ECO:0000256" key="5">
    <source>
        <dbReference type="PROSITE-ProRule" id="PRU00284"/>
    </source>
</evidence>
<feature type="domain" description="HAMP" evidence="10">
    <location>
        <begin position="211"/>
        <end position="264"/>
    </location>
</feature>
<dbReference type="PROSITE" id="PS50885">
    <property type="entry name" value="HAMP"/>
    <property type="match status" value="1"/>
</dbReference>
<evidence type="ECO:0000256" key="4">
    <source>
        <dbReference type="ARBA" id="ARBA00029447"/>
    </source>
</evidence>
<dbReference type="InterPro" id="IPR004089">
    <property type="entry name" value="MCPsignal_dom"/>
</dbReference>
<evidence type="ECO:0000313" key="11">
    <source>
        <dbReference type="EMBL" id="MDY0874399.1"/>
    </source>
</evidence>
<feature type="coiled-coil region" evidence="6">
    <location>
        <begin position="37"/>
        <end position="64"/>
    </location>
</feature>
<dbReference type="PROSITE" id="PS50192">
    <property type="entry name" value="T_SNARE"/>
    <property type="match status" value="1"/>
</dbReference>
<proteinExistence type="inferred from homology"/>
<evidence type="ECO:0000259" key="10">
    <source>
        <dbReference type="PROSITE" id="PS50885"/>
    </source>
</evidence>
<dbReference type="Pfam" id="PF00015">
    <property type="entry name" value="MCPsignal"/>
    <property type="match status" value="1"/>
</dbReference>
<evidence type="ECO:0000259" key="8">
    <source>
        <dbReference type="PROSITE" id="PS50111"/>
    </source>
</evidence>
<organism evidence="11 12">
    <name type="scientific">Dongia rigui</name>
    <dbReference type="NCBI Taxonomy" id="940149"/>
    <lineage>
        <taxon>Bacteria</taxon>
        <taxon>Pseudomonadati</taxon>
        <taxon>Pseudomonadota</taxon>
        <taxon>Alphaproteobacteria</taxon>
        <taxon>Rhodospirillales</taxon>
        <taxon>Dongiaceae</taxon>
        <taxon>Dongia</taxon>
    </lineage>
</organism>
<keyword evidence="7" id="KW-1133">Transmembrane helix</keyword>
<keyword evidence="7" id="KW-0472">Membrane</keyword>
<reference evidence="11 12" key="1">
    <citation type="journal article" date="2013" name="Antonie Van Leeuwenhoek">
        <title>Dongia rigui sp. nov., isolated from freshwater of a large wetland in Korea.</title>
        <authorList>
            <person name="Baik K.S."/>
            <person name="Hwang Y.M."/>
            <person name="Choi J.S."/>
            <person name="Kwon J."/>
            <person name="Seong C.N."/>
        </authorList>
    </citation>
    <scope>NUCLEOTIDE SEQUENCE [LARGE SCALE GENOMIC DNA]</scope>
    <source>
        <strain evidence="11 12">04SU4-P</strain>
    </source>
</reference>
<dbReference type="InterPro" id="IPR000727">
    <property type="entry name" value="T_SNARE_dom"/>
</dbReference>
<dbReference type="Gene3D" id="1.10.287.950">
    <property type="entry name" value="Methyl-accepting chemotaxis protein"/>
    <property type="match status" value="1"/>
</dbReference>
<dbReference type="PRINTS" id="PR00260">
    <property type="entry name" value="CHEMTRNSDUCR"/>
</dbReference>
<feature type="transmembrane region" description="Helical" evidence="7">
    <location>
        <begin position="12"/>
        <end position="33"/>
    </location>
</feature>
<protein>
    <submittedName>
        <fullName evidence="11">Methyl-accepting chemotaxis protein</fullName>
    </submittedName>
</protein>
<evidence type="ECO:0000256" key="6">
    <source>
        <dbReference type="SAM" id="Coils"/>
    </source>
</evidence>
<dbReference type="PROSITE" id="PS50111">
    <property type="entry name" value="CHEMOTAXIS_TRANSDUC_2"/>
    <property type="match status" value="1"/>
</dbReference>
<keyword evidence="6" id="KW-0175">Coiled coil</keyword>
<feature type="domain" description="Methyl-accepting transducer" evidence="8">
    <location>
        <begin position="297"/>
        <end position="526"/>
    </location>
</feature>
<gene>
    <name evidence="11" type="ORF">SMD31_20840</name>
</gene>
<dbReference type="Gene3D" id="6.10.340.10">
    <property type="match status" value="1"/>
</dbReference>
<dbReference type="CDD" id="cd06225">
    <property type="entry name" value="HAMP"/>
    <property type="match status" value="1"/>
</dbReference>
<keyword evidence="2" id="KW-1003">Cell membrane</keyword>
<keyword evidence="3 5" id="KW-0807">Transducer</keyword>
<accession>A0ABU5E5C9</accession>
<dbReference type="RefSeq" id="WP_320502866.1">
    <property type="nucleotide sequence ID" value="NZ_JAXCLX010000004.1"/>
</dbReference>
<dbReference type="InterPro" id="IPR007891">
    <property type="entry name" value="CHASE3"/>
</dbReference>
<keyword evidence="7" id="KW-0812">Transmembrane</keyword>
<dbReference type="InterPro" id="IPR003660">
    <property type="entry name" value="HAMP_dom"/>
</dbReference>
<keyword evidence="12" id="KW-1185">Reference proteome</keyword>
<dbReference type="EMBL" id="JAXCLX010000004">
    <property type="protein sequence ID" value="MDY0874399.1"/>
    <property type="molecule type" value="Genomic_DNA"/>
</dbReference>
<evidence type="ECO:0000256" key="1">
    <source>
        <dbReference type="ARBA" id="ARBA00004429"/>
    </source>
</evidence>
<comment type="subcellular location">
    <subcellularLocation>
        <location evidence="1">Cell inner membrane</location>
        <topology evidence="1">Multi-pass membrane protein</topology>
    </subcellularLocation>
</comment>
<dbReference type="SMART" id="SM00283">
    <property type="entry name" value="MA"/>
    <property type="match status" value="1"/>
</dbReference>
<dbReference type="Pfam" id="PF00672">
    <property type="entry name" value="HAMP"/>
    <property type="match status" value="1"/>
</dbReference>
<sequence length="560" mass="59191">MNFANLSVAKKLIIAFSLLGLVIIISGAISIMLTARIDEANSVNDAAERQASSINATLAEASKMQTAIRGLLVTGSSDYTKSYQAFSANFDQLLQAAIANAAGDQNLLAPLDKIGSAMKDWRDGPAAQQLKLMRHPSTVNEARAIEVTGAGEELTDKLEAAGKEVSEAIKANSAAANAQISTALAWTLRTVITSAVVMLVAAVLFFFVLSRQIGAPIRMITDTMKELAAGNTSVNIPYAERADEVGNMAGAVAVFADNMRRNEVLQAEAAQQQQSREKRAAQMSELARGFDQEVETILQALVKSADELDHTAESLNKLSSDSLEQVQKVAAAATEASANVQTVAAATEELSSSIMEISRQVSSQAEIAATSTHSIEDTTERVSHLTEASTKIGDVVRLITEISNQTNLLALNATIEAARAGEAGKGFAVVANEVKSLANQTARATEDIAVQVQSIQTSTQSTADSIRSVGDQIRQMKDISSGVAAAVEEQNAATKEIARNIQEASAGNQEVSEKVVFVAQAAGQTQNATATVLSAARLLGQNTSQIRTTIERFIQDVRAL</sequence>
<keyword evidence="2" id="KW-0997">Cell inner membrane</keyword>
<dbReference type="PANTHER" id="PTHR32089">
    <property type="entry name" value="METHYL-ACCEPTING CHEMOTAXIS PROTEIN MCPB"/>
    <property type="match status" value="1"/>
</dbReference>
<dbReference type="SUPFAM" id="SSF58104">
    <property type="entry name" value="Methyl-accepting chemotaxis protein (MCP) signaling domain"/>
    <property type="match status" value="1"/>
</dbReference>
<evidence type="ECO:0000256" key="7">
    <source>
        <dbReference type="SAM" id="Phobius"/>
    </source>
</evidence>
<evidence type="ECO:0000256" key="2">
    <source>
        <dbReference type="ARBA" id="ARBA00022519"/>
    </source>
</evidence>
<comment type="caution">
    <text evidence="11">The sequence shown here is derived from an EMBL/GenBank/DDBJ whole genome shotgun (WGS) entry which is preliminary data.</text>
</comment>
<dbReference type="Pfam" id="PF05227">
    <property type="entry name" value="CHASE3"/>
    <property type="match status" value="1"/>
</dbReference>
<feature type="domain" description="T-SNARE coiled-coil homology" evidence="9">
    <location>
        <begin position="456"/>
        <end position="518"/>
    </location>
</feature>
<evidence type="ECO:0000313" key="12">
    <source>
        <dbReference type="Proteomes" id="UP001271769"/>
    </source>
</evidence>
<dbReference type="Proteomes" id="UP001271769">
    <property type="component" value="Unassembled WGS sequence"/>
</dbReference>
<evidence type="ECO:0000256" key="3">
    <source>
        <dbReference type="ARBA" id="ARBA00023224"/>
    </source>
</evidence>
<evidence type="ECO:0000259" key="9">
    <source>
        <dbReference type="PROSITE" id="PS50192"/>
    </source>
</evidence>
<dbReference type="InterPro" id="IPR004090">
    <property type="entry name" value="Chemotax_Me-accpt_rcpt"/>
</dbReference>
<name>A0ABU5E5C9_9PROT</name>
<comment type="similarity">
    <text evidence="4">Belongs to the methyl-accepting chemotaxis (MCP) protein family.</text>
</comment>
<dbReference type="SMART" id="SM00304">
    <property type="entry name" value="HAMP"/>
    <property type="match status" value="1"/>
</dbReference>
<feature type="transmembrane region" description="Helical" evidence="7">
    <location>
        <begin position="186"/>
        <end position="209"/>
    </location>
</feature>